<keyword evidence="1" id="KW-0479">Metal-binding</keyword>
<dbReference type="GO" id="GO:0008270">
    <property type="term" value="F:zinc ion binding"/>
    <property type="evidence" value="ECO:0007669"/>
    <property type="project" value="UniProtKB-KW"/>
</dbReference>
<sequence>AGVEFGGVIVSLRAGSQTALQLYCTMVQELKEILQRCFDQQFLVILDARGQAVMLQLDHAILIGSEFQVEAANARTFRIAQQATFKELRLRKLLGRIAEAQNQQSRGRQPPAILIRRIFSHPFVVREGLQSLGEAREWAQQELRSHVQSTQTEQLQAWRERMRNSSAKPLGCVAQPPDAMGGQVPTVWKSIRQILLQKPNAKLRDTDHALPAKDLRPIAIQSVIWRAIASAWTRRPQTRAWVTSWVHSSACGGIQGKSVDTSIPQGDAISPLTLLAVLTGLTGRVLQARPEPHTLVTFLDDRNMVAKTPELAAQLWDTWKQLSPKVGLKENEEKIQIVARQAAFKPRLIAAGFDETHIVQGTWLGTVRSWLQSLNWHEEAAWTWIHPDIQFRLDWTQPIDENTKQREHHALREAWRRQQFQQFLSSGRRDATAVQGSVYQEARAKLTRQTYQSSNTHSRACLIGAVVSDARLDRIRDHNTAPAPCKWCASGNVPTWDHLAWDCPAFAATRTSPPHDLLQRVLGWPTGRNEQVDAAILTHLGCVRERVLDRRYRRPYAFAAVTEEGSLVTWGKATLRGSFFVQKLRGWDGVPREGDSQKPKLAKAPASEALQASTSPQRGPDRCSLAQRLAAGRTLELLTTLMVVHFLKICAAKVTQLQPRGGLFAFRDDQPVFILSVWTSRKITLADVVPLKQATFQGRTVLKAKYTETRTCRWSELKDVGLHFQVANCANDRRGASLLFQKQPGETQGDQGRALRENAALAALWQAGNAELGLATSCTFDHSVRSVVPRLQAHLAERAASGITHHAAPRADESRSFWILDLPLPVQVDGRRHRCHTCAHLRIFDNCTVETHDVAAAYPDLRALVEQICGNALSLNVAVRMKEFCSAVPKSVSIRSILMAALEDYTKAASREMQRLINVYSGSVIRGDGNQDVAKTITMYDEAGQKTHPYTVLLAWVTVDGALFQPVTAAETEDWVDLQPDLDAVVTNLKQDRLASGLSLAEAAPVSAASPDAPCLIADHKDILQRLSLKPRVAEDVPPVLSEPGLFLELEEVHHPLLKSVVEDLQEGVTLAAAFGFTENVCFECADTWLQLDALEFDPPRRSGDGSGRADVQRIRLLYKPDLHGDDGLVIVSSDEEDVISPQHARVQALQESCLQTLQAADHKLSANPTNMTMIPRIDKCSPVPKPRHQVQVVGVSFLDMATCEVCGDGFADDAEKHLCSPSRDSCSHVCHADCLQQYRLKQGCPMHDCPFCLQNEDSQEEADDAALQEMEIEAAMEAEAVAEGVKRKTRGQRSPVPPTQRSPSPESPPFTQGGSEAARLSIPSFGIDIYDLSRTSKASTTVKDPMHDAMSEYLACRDEAQSLSLLHTKSTYQGLGSPEASYQTVLNAALKDPRDHHAVASDFAFRTREVLPVPFEVSLKTIARKEGTRLRLQPDEEHRRGATCTDATIKGIRASIKEYARLHYGNKEKMCTWLNCEDDKTVTGDGATALTHYTQVYGLVSLCEYVLQPTASMFSKRIHATWQTRPVTSDPDQQSQSSKEFLIDFFGWMGRVASNQDKDHYFDKFALPVLRKALQGISDFFHENHENVEEKEEKPAKYVLAAVKDLLKVGILQEVDKKEVEEQAPKLKDKKSAKSKEATLKSEPRGADAKWHQDNGFYLRDSADADASMRDV</sequence>
<feature type="non-terminal residue" evidence="4">
    <location>
        <position position="1"/>
    </location>
</feature>
<dbReference type="EMBL" id="CAMXCT010002190">
    <property type="protein sequence ID" value="CAI3996312.1"/>
    <property type="molecule type" value="Genomic_DNA"/>
</dbReference>
<gene>
    <name evidence="4" type="ORF">C1SCF055_LOCUS22804</name>
</gene>
<reference evidence="4" key="1">
    <citation type="submission" date="2022-10" db="EMBL/GenBank/DDBJ databases">
        <authorList>
            <person name="Chen Y."/>
            <person name="Dougan E. K."/>
            <person name="Chan C."/>
            <person name="Rhodes N."/>
            <person name="Thang M."/>
        </authorList>
    </citation>
    <scope>NUCLEOTIDE SEQUENCE</scope>
</reference>
<comment type="caution">
    <text evidence="4">The sequence shown here is derived from an EMBL/GenBank/DDBJ whole genome shotgun (WGS) entry which is preliminary data.</text>
</comment>
<dbReference type="PROSITE" id="PS50089">
    <property type="entry name" value="ZF_RING_2"/>
    <property type="match status" value="1"/>
</dbReference>
<dbReference type="OrthoDB" id="408245at2759"/>
<feature type="compositionally biased region" description="Pro residues" evidence="2">
    <location>
        <begin position="1296"/>
        <end position="1309"/>
    </location>
</feature>
<dbReference type="EMBL" id="CAMXCT030002190">
    <property type="protein sequence ID" value="CAL4783624.1"/>
    <property type="molecule type" value="Genomic_DNA"/>
</dbReference>
<evidence type="ECO:0000313" key="4">
    <source>
        <dbReference type="EMBL" id="CAI3996312.1"/>
    </source>
</evidence>
<proteinExistence type="predicted"/>
<name>A0A9P1CSF9_9DINO</name>
<feature type="region of interest" description="Disordered" evidence="2">
    <location>
        <begin position="1621"/>
        <end position="1654"/>
    </location>
</feature>
<evidence type="ECO:0000313" key="6">
    <source>
        <dbReference type="Proteomes" id="UP001152797"/>
    </source>
</evidence>
<keyword evidence="6" id="KW-1185">Reference proteome</keyword>
<evidence type="ECO:0000256" key="2">
    <source>
        <dbReference type="SAM" id="MobiDB-lite"/>
    </source>
</evidence>
<dbReference type="InterPro" id="IPR001841">
    <property type="entry name" value="Znf_RING"/>
</dbReference>
<accession>A0A9P1CSF9</accession>
<feature type="non-terminal residue" evidence="4">
    <location>
        <position position="1673"/>
    </location>
</feature>
<feature type="region of interest" description="Disordered" evidence="2">
    <location>
        <begin position="1280"/>
        <end position="1317"/>
    </location>
</feature>
<reference evidence="5 6" key="2">
    <citation type="submission" date="2024-05" db="EMBL/GenBank/DDBJ databases">
        <authorList>
            <person name="Chen Y."/>
            <person name="Shah S."/>
            <person name="Dougan E. K."/>
            <person name="Thang M."/>
            <person name="Chan C."/>
        </authorList>
    </citation>
    <scope>NUCLEOTIDE SEQUENCE [LARGE SCALE GENOMIC DNA]</scope>
</reference>
<dbReference type="EMBL" id="CAMXCT020002190">
    <property type="protein sequence ID" value="CAL1149687.1"/>
    <property type="molecule type" value="Genomic_DNA"/>
</dbReference>
<dbReference type="Pfam" id="PF00078">
    <property type="entry name" value="RVT_1"/>
    <property type="match status" value="1"/>
</dbReference>
<dbReference type="CDD" id="cd15489">
    <property type="entry name" value="PHD_SF"/>
    <property type="match status" value="1"/>
</dbReference>
<feature type="domain" description="RING-type" evidence="3">
    <location>
        <begin position="1204"/>
        <end position="1253"/>
    </location>
</feature>
<dbReference type="Proteomes" id="UP001152797">
    <property type="component" value="Unassembled WGS sequence"/>
</dbReference>
<evidence type="ECO:0000259" key="3">
    <source>
        <dbReference type="PROSITE" id="PS50089"/>
    </source>
</evidence>
<evidence type="ECO:0000256" key="1">
    <source>
        <dbReference type="PROSITE-ProRule" id="PRU00175"/>
    </source>
</evidence>
<keyword evidence="1" id="KW-0862">Zinc</keyword>
<evidence type="ECO:0000313" key="5">
    <source>
        <dbReference type="EMBL" id="CAL4783624.1"/>
    </source>
</evidence>
<keyword evidence="1" id="KW-0863">Zinc-finger</keyword>
<feature type="region of interest" description="Disordered" evidence="2">
    <location>
        <begin position="590"/>
        <end position="621"/>
    </location>
</feature>
<dbReference type="InterPro" id="IPR000477">
    <property type="entry name" value="RT_dom"/>
</dbReference>
<protein>
    <submittedName>
        <fullName evidence="5">UDP-glucosyltransferase YojK</fullName>
    </submittedName>
</protein>
<organism evidence="4">
    <name type="scientific">Cladocopium goreaui</name>
    <dbReference type="NCBI Taxonomy" id="2562237"/>
    <lineage>
        <taxon>Eukaryota</taxon>
        <taxon>Sar</taxon>
        <taxon>Alveolata</taxon>
        <taxon>Dinophyceae</taxon>
        <taxon>Suessiales</taxon>
        <taxon>Symbiodiniaceae</taxon>
        <taxon>Cladocopium</taxon>
    </lineage>
</organism>